<gene>
    <name evidence="1" type="ORF">A0127_08910</name>
</gene>
<name>A0A142CWX1_9EURY</name>
<dbReference type="GeneID" id="60504716"/>
<dbReference type="InterPro" id="IPR005489">
    <property type="entry name" value="DUF257"/>
</dbReference>
<dbReference type="Proteomes" id="UP000073604">
    <property type="component" value="Chromosome"/>
</dbReference>
<keyword evidence="2" id="KW-1185">Reference proteome</keyword>
<dbReference type="RefSeq" id="WP_197463580.1">
    <property type="nucleotide sequence ID" value="NZ_CP014750.1"/>
</dbReference>
<evidence type="ECO:0000313" key="1">
    <source>
        <dbReference type="EMBL" id="AMQ19273.1"/>
    </source>
</evidence>
<protein>
    <submittedName>
        <fullName evidence="1">Uncharacterized protein</fullName>
    </submittedName>
</protein>
<dbReference type="EMBL" id="CP014750">
    <property type="protein sequence ID" value="AMQ19273.1"/>
    <property type="molecule type" value="Genomic_DNA"/>
</dbReference>
<organism evidence="1 2">
    <name type="scientific">Thermococcus peptonophilus</name>
    <dbReference type="NCBI Taxonomy" id="53952"/>
    <lineage>
        <taxon>Archaea</taxon>
        <taxon>Methanobacteriati</taxon>
        <taxon>Methanobacteriota</taxon>
        <taxon>Thermococci</taxon>
        <taxon>Thermococcales</taxon>
        <taxon>Thermococcaceae</taxon>
        <taxon>Thermococcus</taxon>
    </lineage>
</organism>
<dbReference type="Gene3D" id="3.40.50.11570">
    <property type="entry name" value="Protein of unknown function DUF257"/>
    <property type="match status" value="1"/>
</dbReference>
<accession>A0A142CWX1</accession>
<reference evidence="2" key="1">
    <citation type="submission" date="2016-03" db="EMBL/GenBank/DDBJ databases">
        <authorList>
            <person name="Oger P.M."/>
        </authorList>
    </citation>
    <scope>NUCLEOTIDE SEQUENCE [LARGE SCALE GENOMIC DNA]</scope>
    <source>
        <strain evidence="2">OG-1</strain>
    </source>
</reference>
<sequence length="181" mass="20603">MLSSGQKNKGYRIVIEDILDTLYLHRVHLKLSGLDVSILDDVPVIKEGGHQNIGKIIKYIKLSKDYVIWSREYNEVFSSVLMGGRLIDIILGLEKLFLLSNFREVVNVVNAILTYTGDERRIALYFLNKDLIEDNKHFVLPLVEEIATTVVRVSKEDEGFVMSVVKSMNRNLEGATFTVKS</sequence>
<dbReference type="AlphaFoldDB" id="A0A142CWX1"/>
<dbReference type="KEGG" id="tpep:A0127_08910"/>
<dbReference type="Pfam" id="PF03192">
    <property type="entry name" value="DUF257"/>
    <property type="match status" value="1"/>
</dbReference>
<evidence type="ECO:0000313" key="2">
    <source>
        <dbReference type="Proteomes" id="UP000073604"/>
    </source>
</evidence>
<proteinExistence type="predicted"/>
<dbReference type="OrthoDB" id="85875at2157"/>
<dbReference type="STRING" id="53952.A0127_08910"/>